<name>A0A917SHT6_9ACTN</name>
<protein>
    <submittedName>
        <fullName evidence="1">Uncharacterized protein</fullName>
    </submittedName>
</protein>
<reference evidence="1" key="2">
    <citation type="submission" date="2020-09" db="EMBL/GenBank/DDBJ databases">
        <authorList>
            <person name="Sun Q."/>
            <person name="Zhou Y."/>
        </authorList>
    </citation>
    <scope>NUCLEOTIDE SEQUENCE</scope>
    <source>
        <strain evidence="1">CGMCC 4.7306</strain>
    </source>
</reference>
<gene>
    <name evidence="1" type="ORF">GCM10011575_42390</name>
</gene>
<evidence type="ECO:0000313" key="2">
    <source>
        <dbReference type="Proteomes" id="UP000613840"/>
    </source>
</evidence>
<sequence>MSPAEVEFTHHSEVLTVAQLREPAGQSDFAQERVRVALASVAAESGHRGESEIDSSRPGEVVATWHAANFPLSDILDRALSAVRAVDPSANLESTDESEQ</sequence>
<dbReference type="AlphaFoldDB" id="A0A917SHT6"/>
<proteinExistence type="predicted"/>
<keyword evidence="2" id="KW-1185">Reference proteome</keyword>
<dbReference type="EMBL" id="BMMZ01000014">
    <property type="protein sequence ID" value="GGL79589.1"/>
    <property type="molecule type" value="Genomic_DNA"/>
</dbReference>
<comment type="caution">
    <text evidence="1">The sequence shown here is derived from an EMBL/GenBank/DDBJ whole genome shotgun (WGS) entry which is preliminary data.</text>
</comment>
<accession>A0A917SHT6</accession>
<organism evidence="1 2">
    <name type="scientific">Microlunatus endophyticus</name>
    <dbReference type="NCBI Taxonomy" id="1716077"/>
    <lineage>
        <taxon>Bacteria</taxon>
        <taxon>Bacillati</taxon>
        <taxon>Actinomycetota</taxon>
        <taxon>Actinomycetes</taxon>
        <taxon>Propionibacteriales</taxon>
        <taxon>Propionibacteriaceae</taxon>
        <taxon>Microlunatus</taxon>
    </lineage>
</organism>
<dbReference type="Proteomes" id="UP000613840">
    <property type="component" value="Unassembled WGS sequence"/>
</dbReference>
<evidence type="ECO:0000313" key="1">
    <source>
        <dbReference type="EMBL" id="GGL79589.1"/>
    </source>
</evidence>
<reference evidence="1" key="1">
    <citation type="journal article" date="2014" name="Int. J. Syst. Evol. Microbiol.">
        <title>Complete genome sequence of Corynebacterium casei LMG S-19264T (=DSM 44701T), isolated from a smear-ripened cheese.</title>
        <authorList>
            <consortium name="US DOE Joint Genome Institute (JGI-PGF)"/>
            <person name="Walter F."/>
            <person name="Albersmeier A."/>
            <person name="Kalinowski J."/>
            <person name="Ruckert C."/>
        </authorList>
    </citation>
    <scope>NUCLEOTIDE SEQUENCE</scope>
    <source>
        <strain evidence="1">CGMCC 4.7306</strain>
    </source>
</reference>